<evidence type="ECO:0000256" key="4">
    <source>
        <dbReference type="ARBA" id="ARBA00022438"/>
    </source>
</evidence>
<feature type="domain" description="AB hydrolase-1" evidence="11">
    <location>
        <begin position="34"/>
        <end position="141"/>
    </location>
</feature>
<sequence>MNVVYKKPYNSFSLTVSDIHTIYIQEWGNPDGIPILYTHGGPGGEMKPKHTQFFDSEKHRLIMFDQRGCGKSTPFGELRENTIDDIVRDIEKIRQHLAIEAWNLFGGSWATTVLLRYAQTYPAKVRAMILRGVFFFREEEINWLYESGAASIFPEFWEVFEAPIPNEYSKNNIDFYKEEILEKELPDQNIVKHFWCWEAGISDVSDKNPEIDFPDEVTELDILMAKLFLHYVKHKSFMKDGELLEKSAIDKIRSIPTTLIHGRFDMVCPVKNAFDLHKVWPEMKLVIIPLGGHAAENPHMRKRLIKEIENLR</sequence>
<evidence type="ECO:0000256" key="9">
    <source>
        <dbReference type="PIRSR" id="PIRSR006431-1"/>
    </source>
</evidence>
<dbReference type="PIRSF" id="PIRSF006431">
    <property type="entry name" value="Pept_S33"/>
    <property type="match status" value="1"/>
</dbReference>
<dbReference type="SUPFAM" id="SSF53474">
    <property type="entry name" value="alpha/beta-Hydrolases"/>
    <property type="match status" value="1"/>
</dbReference>
<evidence type="ECO:0000256" key="5">
    <source>
        <dbReference type="ARBA" id="ARBA00022490"/>
    </source>
</evidence>
<comment type="subcellular location">
    <subcellularLocation>
        <location evidence="2 8">Cytoplasm</location>
    </subcellularLocation>
</comment>
<keyword evidence="4 8" id="KW-0031">Aminopeptidase</keyword>
<dbReference type="Proteomes" id="UP000754563">
    <property type="component" value="Unassembled WGS sequence"/>
</dbReference>
<feature type="active site" description="Nucleophile" evidence="9">
    <location>
        <position position="108"/>
    </location>
</feature>
<comment type="catalytic activity">
    <reaction evidence="1 8 10">
        <text>Release of N-terminal proline from a peptide.</text>
        <dbReference type="EC" id="3.4.11.5"/>
    </reaction>
</comment>
<evidence type="ECO:0000313" key="12">
    <source>
        <dbReference type="EMBL" id="MCA9385955.1"/>
    </source>
</evidence>
<dbReference type="InterPro" id="IPR005944">
    <property type="entry name" value="Pro_iminopeptidase"/>
</dbReference>
<dbReference type="GO" id="GO:0006508">
    <property type="term" value="P:proteolysis"/>
    <property type="evidence" value="ECO:0007669"/>
    <property type="project" value="UniProtKB-KW"/>
</dbReference>
<accession>A0A955L8F9</accession>
<dbReference type="InterPro" id="IPR029058">
    <property type="entry name" value="AB_hydrolase_fold"/>
</dbReference>
<evidence type="ECO:0000256" key="2">
    <source>
        <dbReference type="ARBA" id="ARBA00004496"/>
    </source>
</evidence>
<dbReference type="EMBL" id="JAGQLH010000061">
    <property type="protein sequence ID" value="MCA9385955.1"/>
    <property type="molecule type" value="Genomic_DNA"/>
</dbReference>
<gene>
    <name evidence="12" type="primary">pip</name>
    <name evidence="12" type="ORF">KC717_04895</name>
</gene>
<dbReference type="GO" id="GO:0005737">
    <property type="term" value="C:cytoplasm"/>
    <property type="evidence" value="ECO:0007669"/>
    <property type="project" value="UniProtKB-SubCell"/>
</dbReference>
<dbReference type="PANTHER" id="PTHR43722">
    <property type="entry name" value="PROLINE IMINOPEPTIDASE"/>
    <property type="match status" value="1"/>
</dbReference>
<dbReference type="PANTHER" id="PTHR43722:SF1">
    <property type="entry name" value="PROLINE IMINOPEPTIDASE"/>
    <property type="match status" value="1"/>
</dbReference>
<reference evidence="12" key="1">
    <citation type="submission" date="2020-04" db="EMBL/GenBank/DDBJ databases">
        <authorList>
            <person name="Zhang T."/>
        </authorList>
    </citation>
    <scope>NUCLEOTIDE SEQUENCE</scope>
    <source>
        <strain evidence="12">HKST-UBA11</strain>
    </source>
</reference>
<organism evidence="12 13">
    <name type="scientific">Candidatus Dojkabacteria bacterium</name>
    <dbReference type="NCBI Taxonomy" id="2099670"/>
    <lineage>
        <taxon>Bacteria</taxon>
        <taxon>Candidatus Dojkabacteria</taxon>
    </lineage>
</organism>
<keyword evidence="5 8" id="KW-0963">Cytoplasm</keyword>
<dbReference type="EC" id="3.4.11.5" evidence="8 10"/>
<keyword evidence="6 8" id="KW-0645">Protease</keyword>
<evidence type="ECO:0000256" key="7">
    <source>
        <dbReference type="ARBA" id="ARBA00022801"/>
    </source>
</evidence>
<dbReference type="GO" id="GO:0004177">
    <property type="term" value="F:aminopeptidase activity"/>
    <property type="evidence" value="ECO:0007669"/>
    <property type="project" value="UniProtKB-UniRule"/>
</dbReference>
<evidence type="ECO:0000256" key="1">
    <source>
        <dbReference type="ARBA" id="ARBA00001585"/>
    </source>
</evidence>
<protein>
    <recommendedName>
        <fullName evidence="8 10">Proline iminopeptidase</fullName>
        <shortName evidence="8">PIP</shortName>
        <ecNumber evidence="8 10">3.4.11.5</ecNumber>
    </recommendedName>
    <alternativeName>
        <fullName evidence="8">Prolyl aminopeptidase</fullName>
    </alternativeName>
</protein>
<comment type="similarity">
    <text evidence="3 8 10">Belongs to the peptidase S33 family.</text>
</comment>
<dbReference type="Gene3D" id="3.40.50.1820">
    <property type="entry name" value="alpha/beta hydrolase"/>
    <property type="match status" value="1"/>
</dbReference>
<keyword evidence="7 8" id="KW-0378">Hydrolase</keyword>
<evidence type="ECO:0000256" key="6">
    <source>
        <dbReference type="ARBA" id="ARBA00022670"/>
    </source>
</evidence>
<name>A0A955L8F9_9BACT</name>
<dbReference type="NCBIfam" id="TIGR01249">
    <property type="entry name" value="pro_imino_pep_1"/>
    <property type="match status" value="1"/>
</dbReference>
<dbReference type="Pfam" id="PF00561">
    <property type="entry name" value="Abhydrolase_1"/>
    <property type="match status" value="1"/>
</dbReference>
<reference evidence="12" key="2">
    <citation type="journal article" date="2021" name="Microbiome">
        <title>Successional dynamics and alternative stable states in a saline activated sludge microbial community over 9 years.</title>
        <authorList>
            <person name="Wang Y."/>
            <person name="Ye J."/>
            <person name="Ju F."/>
            <person name="Liu L."/>
            <person name="Boyd J.A."/>
            <person name="Deng Y."/>
            <person name="Parks D.H."/>
            <person name="Jiang X."/>
            <person name="Yin X."/>
            <person name="Woodcroft B.J."/>
            <person name="Tyson G.W."/>
            <person name="Hugenholtz P."/>
            <person name="Polz M.F."/>
            <person name="Zhang T."/>
        </authorList>
    </citation>
    <scope>NUCLEOTIDE SEQUENCE</scope>
    <source>
        <strain evidence="12">HKST-UBA11</strain>
    </source>
</reference>
<evidence type="ECO:0000313" key="13">
    <source>
        <dbReference type="Proteomes" id="UP000754563"/>
    </source>
</evidence>
<dbReference type="InterPro" id="IPR002410">
    <property type="entry name" value="Peptidase_S33"/>
</dbReference>
<feature type="active site" evidence="9">
    <location>
        <position position="265"/>
    </location>
</feature>
<proteinExistence type="inferred from homology"/>
<dbReference type="AlphaFoldDB" id="A0A955L8F9"/>
<evidence type="ECO:0000256" key="3">
    <source>
        <dbReference type="ARBA" id="ARBA00010088"/>
    </source>
</evidence>
<evidence type="ECO:0000256" key="8">
    <source>
        <dbReference type="PIRNR" id="PIRNR006431"/>
    </source>
</evidence>
<feature type="active site" description="Proton donor" evidence="9">
    <location>
        <position position="293"/>
    </location>
</feature>
<evidence type="ECO:0000256" key="10">
    <source>
        <dbReference type="RuleBase" id="RU003421"/>
    </source>
</evidence>
<evidence type="ECO:0000259" key="11">
    <source>
        <dbReference type="Pfam" id="PF00561"/>
    </source>
</evidence>
<dbReference type="InterPro" id="IPR000073">
    <property type="entry name" value="AB_hydrolase_1"/>
</dbReference>
<comment type="caution">
    <text evidence="12">The sequence shown here is derived from an EMBL/GenBank/DDBJ whole genome shotgun (WGS) entry which is preliminary data.</text>
</comment>
<dbReference type="PRINTS" id="PR00793">
    <property type="entry name" value="PROAMNOPTASE"/>
</dbReference>